<dbReference type="OrthoDB" id="2065409at2"/>
<dbReference type="PROSITE" id="PS50994">
    <property type="entry name" value="INTEGRASE"/>
    <property type="match status" value="1"/>
</dbReference>
<dbReference type="AlphaFoldDB" id="A0A2P6M5P2"/>
<evidence type="ECO:0000313" key="5">
    <source>
        <dbReference type="Proteomes" id="UP000241736"/>
    </source>
</evidence>
<comment type="similarity">
    <text evidence="1">Belongs to the transposase IS21/IS408/IS1162 family.</text>
</comment>
<dbReference type="NCBIfam" id="NF033546">
    <property type="entry name" value="transpos_IS21"/>
    <property type="match status" value="1"/>
</dbReference>
<keyword evidence="5" id="KW-1185">Reference proteome</keyword>
<dbReference type="PANTHER" id="PTHR35004">
    <property type="entry name" value="TRANSPOSASE RV3428C-RELATED"/>
    <property type="match status" value="1"/>
</dbReference>
<proteinExistence type="inferred from homology"/>
<dbReference type="Gene3D" id="3.30.420.10">
    <property type="entry name" value="Ribonuclease H-like superfamily/Ribonuclease H"/>
    <property type="match status" value="1"/>
</dbReference>
<dbReference type="GO" id="GO:0003676">
    <property type="term" value="F:nucleic acid binding"/>
    <property type="evidence" value="ECO:0007669"/>
    <property type="project" value="InterPro"/>
</dbReference>
<feature type="domain" description="Integrase catalytic" evidence="3">
    <location>
        <begin position="128"/>
        <end position="307"/>
    </location>
</feature>
<reference evidence="4 5" key="1">
    <citation type="submission" date="2018-03" db="EMBL/GenBank/DDBJ databases">
        <title>Arenimonas caeni sp. nov., isolated from activated sludge.</title>
        <authorList>
            <person name="Liu H."/>
        </authorList>
    </citation>
    <scope>NUCLEOTIDE SEQUENCE [LARGE SCALE GENOMIC DNA]</scope>
    <source>
        <strain evidence="5">z29</strain>
    </source>
</reference>
<evidence type="ECO:0000313" key="4">
    <source>
        <dbReference type="EMBL" id="PRH81269.1"/>
    </source>
</evidence>
<evidence type="ECO:0000256" key="2">
    <source>
        <dbReference type="SAM" id="MobiDB-lite"/>
    </source>
</evidence>
<dbReference type="GO" id="GO:0015074">
    <property type="term" value="P:DNA integration"/>
    <property type="evidence" value="ECO:0007669"/>
    <property type="project" value="InterPro"/>
</dbReference>
<comment type="caution">
    <text evidence="4">The sequence shown here is derived from an EMBL/GenBank/DDBJ whole genome shotgun (WGS) entry which is preliminary data.</text>
</comment>
<organism evidence="4 5">
    <name type="scientific">Arenimonas caeni</name>
    <dbReference type="NCBI Taxonomy" id="2058085"/>
    <lineage>
        <taxon>Bacteria</taxon>
        <taxon>Pseudomonadati</taxon>
        <taxon>Pseudomonadota</taxon>
        <taxon>Gammaproteobacteria</taxon>
        <taxon>Lysobacterales</taxon>
        <taxon>Lysobacteraceae</taxon>
        <taxon>Arenimonas</taxon>
    </lineage>
</organism>
<name>A0A2P6M5P2_9GAMM</name>
<dbReference type="RefSeq" id="WP_106991559.1">
    <property type="nucleotide sequence ID" value="NZ_KZ679107.1"/>
</dbReference>
<evidence type="ECO:0000259" key="3">
    <source>
        <dbReference type="PROSITE" id="PS50994"/>
    </source>
</evidence>
<feature type="region of interest" description="Disordered" evidence="2">
    <location>
        <begin position="485"/>
        <end position="509"/>
    </location>
</feature>
<dbReference type="InterPro" id="IPR001584">
    <property type="entry name" value="Integrase_cat-core"/>
</dbReference>
<dbReference type="Proteomes" id="UP000241736">
    <property type="component" value="Unassembled WGS sequence"/>
</dbReference>
<dbReference type="InterPro" id="IPR054353">
    <property type="entry name" value="IstA-like_C"/>
</dbReference>
<dbReference type="PANTHER" id="PTHR35004:SF8">
    <property type="entry name" value="TRANSPOSASE RV3428C-RELATED"/>
    <property type="match status" value="1"/>
</dbReference>
<sequence length="509" mass="57427">MQKIRHVIQLLFTTALTDTLIAKTANVSRNTVRRYRKLARAKAYRWEDLMALSDAGLDAKFNSALRRLTRKRMPDFAVVHAELQQKGVTLTLLWEEYCAPRPEDALSYSQFTEHYRHHVRRIDRVMRQTHQPGEKCFVDFSGLRPCHRDRDTGRDIPVELFVAVLGYSNLTYATCVATQSIPDWIEAHNRMYAYFGGVSSFLVPDNLKAAVDRAGIDPALNRTYQELGEHYGASIVPARSYRPQDKASVEVGVQIVQRWILARLRKMTFFSLAEINQAIAELLPTFNDRAFKRLPGSRRSRFEEDERSQLQPLPANPYVLAEWTGQLRVDNGYHLQIGGHWYSVPHRLVGQRVSARLSAGVVEIFHQHARVASHPLSTAPGGLTTDPAHQPESHRAYAERSPDKVVAWAATVGPNVLAVVQHQFARAVPALGLPACDGLRKLVRVHGAHEVEAAARRAVEIQSLTLKTVKSLLHTGRHRRARLPEAASALRPDHPNVRGSAYYRQTPEA</sequence>
<dbReference type="Pfam" id="PF22483">
    <property type="entry name" value="Mu-transpos_C_2"/>
    <property type="match status" value="1"/>
</dbReference>
<gene>
    <name evidence="4" type="ORF">C6N40_13540</name>
</gene>
<dbReference type="InterPro" id="IPR036397">
    <property type="entry name" value="RNaseH_sf"/>
</dbReference>
<evidence type="ECO:0000256" key="1">
    <source>
        <dbReference type="ARBA" id="ARBA00009277"/>
    </source>
</evidence>
<dbReference type="SUPFAM" id="SSF53098">
    <property type="entry name" value="Ribonuclease H-like"/>
    <property type="match status" value="1"/>
</dbReference>
<dbReference type="InterPro" id="IPR012337">
    <property type="entry name" value="RNaseH-like_sf"/>
</dbReference>
<accession>A0A2P6M5P2</accession>
<protein>
    <recommendedName>
        <fullName evidence="3">Integrase catalytic domain-containing protein</fullName>
    </recommendedName>
</protein>
<dbReference type="EMBL" id="PVLF01000033">
    <property type="protein sequence ID" value="PRH81269.1"/>
    <property type="molecule type" value="Genomic_DNA"/>
</dbReference>